<dbReference type="PROSITE" id="PS51296">
    <property type="entry name" value="RIESKE"/>
    <property type="match status" value="1"/>
</dbReference>
<dbReference type="GO" id="GO:0019133">
    <property type="term" value="F:choline monooxygenase activity"/>
    <property type="evidence" value="ECO:0007669"/>
    <property type="project" value="UniProtKB-EC"/>
</dbReference>
<comment type="function">
    <text evidence="2">Catalyzes the first step of the osmoprotectant glycine betaine synthesis.</text>
</comment>
<evidence type="ECO:0000256" key="6">
    <source>
        <dbReference type="ARBA" id="ARBA00014931"/>
    </source>
</evidence>
<comment type="caution">
    <text evidence="14">The sequence shown here is derived from an EMBL/GenBank/DDBJ whole genome shotgun (WGS) entry which is preliminary data.</text>
</comment>
<dbReference type="PANTHER" id="PTHR43756:SF5">
    <property type="entry name" value="CHOLINE MONOOXYGENASE, CHLOROPLASTIC"/>
    <property type="match status" value="1"/>
</dbReference>
<dbReference type="InterPro" id="IPR015879">
    <property type="entry name" value="Ring_hydroxy_dOase_asu_C_dom"/>
</dbReference>
<dbReference type="EMBL" id="JPKY01000013">
    <property type="protein sequence ID" value="KFH47085.1"/>
    <property type="molecule type" value="Genomic_DNA"/>
</dbReference>
<keyword evidence="10" id="KW-0408">Iron</keyword>
<evidence type="ECO:0000256" key="2">
    <source>
        <dbReference type="ARBA" id="ARBA00002149"/>
    </source>
</evidence>
<evidence type="ECO:0000256" key="4">
    <source>
        <dbReference type="ARBA" id="ARBA00010848"/>
    </source>
</evidence>
<dbReference type="CDD" id="cd03469">
    <property type="entry name" value="Rieske_RO_Alpha_N"/>
    <property type="match status" value="1"/>
</dbReference>
<comment type="catalytic activity">
    <reaction evidence="12">
        <text>choline + 2 reduced [2Fe-2S]-[ferredoxin] + O2 + 2 H(+) = betaine aldehyde hydrate + 2 oxidized [2Fe-2S]-[ferredoxin] + H2O</text>
        <dbReference type="Rhea" id="RHEA:17769"/>
        <dbReference type="Rhea" id="RHEA-COMP:10000"/>
        <dbReference type="Rhea" id="RHEA-COMP:10001"/>
        <dbReference type="ChEBI" id="CHEBI:15354"/>
        <dbReference type="ChEBI" id="CHEBI:15377"/>
        <dbReference type="ChEBI" id="CHEBI:15378"/>
        <dbReference type="ChEBI" id="CHEBI:15379"/>
        <dbReference type="ChEBI" id="CHEBI:15870"/>
        <dbReference type="ChEBI" id="CHEBI:33737"/>
        <dbReference type="ChEBI" id="CHEBI:33738"/>
        <dbReference type="EC" id="1.14.15.7"/>
    </reaction>
</comment>
<evidence type="ECO:0000256" key="11">
    <source>
        <dbReference type="ARBA" id="ARBA00023014"/>
    </source>
</evidence>
<dbReference type="OrthoDB" id="426882at2759"/>
<evidence type="ECO:0000256" key="7">
    <source>
        <dbReference type="ARBA" id="ARBA00022714"/>
    </source>
</evidence>
<dbReference type="AlphaFoldDB" id="A0A086TCK3"/>
<evidence type="ECO:0000256" key="9">
    <source>
        <dbReference type="ARBA" id="ARBA00023002"/>
    </source>
</evidence>
<protein>
    <recommendedName>
        <fullName evidence="6">Choline monooxygenase, chloroplastic</fullName>
        <ecNumber evidence="5">1.14.15.7</ecNumber>
    </recommendedName>
</protein>
<proteinExistence type="inferred from homology"/>
<dbReference type="EC" id="1.14.15.7" evidence="5"/>
<dbReference type="PANTHER" id="PTHR43756">
    <property type="entry name" value="CHOLINE MONOOXYGENASE, CHLOROPLASTIC"/>
    <property type="match status" value="1"/>
</dbReference>
<dbReference type="Proteomes" id="UP000029964">
    <property type="component" value="Unassembled WGS sequence"/>
</dbReference>
<evidence type="ECO:0000256" key="3">
    <source>
        <dbReference type="ARBA" id="ARBA00004866"/>
    </source>
</evidence>
<keyword evidence="15" id="KW-1185">Reference proteome</keyword>
<dbReference type="SUPFAM" id="SSF50022">
    <property type="entry name" value="ISP domain"/>
    <property type="match status" value="1"/>
</dbReference>
<dbReference type="InterPro" id="IPR001663">
    <property type="entry name" value="Rng_hydr_dOase-A"/>
</dbReference>
<reference evidence="15" key="1">
    <citation type="journal article" date="2014" name="Genome Announc.">
        <title>Genome sequence and annotation of Acremonium chrysogenum, producer of the beta-lactam antibiotic cephalosporin C.</title>
        <authorList>
            <person name="Terfehr D."/>
            <person name="Dahlmann T.A."/>
            <person name="Specht T."/>
            <person name="Zadra I."/>
            <person name="Kuernsteiner H."/>
            <person name="Kueck U."/>
        </authorList>
    </citation>
    <scope>NUCLEOTIDE SEQUENCE [LARGE SCALE GENOMIC DNA]</scope>
    <source>
        <strain evidence="15">ATCC 11550 / CBS 779.69 / DSM 880 / IAM 14645 / JCM 23072 / IMI 49137</strain>
    </source>
</reference>
<dbReference type="CDD" id="cd00680">
    <property type="entry name" value="RHO_alpha_C"/>
    <property type="match status" value="1"/>
</dbReference>
<evidence type="ECO:0000256" key="12">
    <source>
        <dbReference type="ARBA" id="ARBA00049097"/>
    </source>
</evidence>
<sequence>MTSYLKTYLGLGQPTPADDNKPVRALPASWYTSQDMYELERRAIFSRKWLLTTHKLRLPTNGDWLRYEVAGFEFIIVRDNKGNINAFHNVCRHRAFPIVTADSGHSYIFSCKYHGWSYGLAGNLAKAPGYQELEGFDKSRNSLLPIHVHVDDKGFIWVNMDGKEKPEVAWSDDFAGIDVQPRFENYNWDNYQFDHVWEMEGDYNWKILADNYNECYHCQTSHPDIPAIADLSSYYVETEGGHIRHYGNPTEEQIARGFRVASTYYFPNASMNVSPHFFFIQRFVPHGPTKSTMKYEVYRNKNSSDEDFETISAMYKRIMSEDKYLCANAQRNINAGVFVSGELHPRMEKGPLYFQRSVRECVTAHHRREQDAGGEIWPSRQNLTANKGAAEKDLGFCEKVDCGSKANKEALAF</sequence>
<dbReference type="Gene3D" id="3.90.380.10">
    <property type="entry name" value="Naphthalene 1,2-dioxygenase Alpha Subunit, Chain A, domain 1"/>
    <property type="match status" value="1"/>
</dbReference>
<evidence type="ECO:0000313" key="14">
    <source>
        <dbReference type="EMBL" id="KFH47085.1"/>
    </source>
</evidence>
<dbReference type="Pfam" id="PF00848">
    <property type="entry name" value="Ring_hydroxyl_A"/>
    <property type="match status" value="1"/>
</dbReference>
<evidence type="ECO:0000256" key="5">
    <source>
        <dbReference type="ARBA" id="ARBA00012763"/>
    </source>
</evidence>
<evidence type="ECO:0000259" key="13">
    <source>
        <dbReference type="PROSITE" id="PS51296"/>
    </source>
</evidence>
<evidence type="ECO:0000256" key="10">
    <source>
        <dbReference type="ARBA" id="ARBA00023004"/>
    </source>
</evidence>
<dbReference type="GO" id="GO:0005506">
    <property type="term" value="F:iron ion binding"/>
    <property type="evidence" value="ECO:0007669"/>
    <property type="project" value="InterPro"/>
</dbReference>
<dbReference type="GO" id="GO:0051537">
    <property type="term" value="F:2 iron, 2 sulfur cluster binding"/>
    <property type="evidence" value="ECO:0007669"/>
    <property type="project" value="UniProtKB-KW"/>
</dbReference>
<comment type="pathway">
    <text evidence="3">Amine and polyamine biosynthesis; betaine biosynthesis via choline pathway; betaine aldehyde from choline (monooxygenase route): step 1/1.</text>
</comment>
<keyword evidence="8" id="KW-0479">Metal-binding</keyword>
<dbReference type="GO" id="GO:0019285">
    <property type="term" value="P:glycine betaine biosynthetic process from choline"/>
    <property type="evidence" value="ECO:0007669"/>
    <property type="project" value="UniProtKB-UniPathway"/>
</dbReference>
<dbReference type="InterPro" id="IPR036922">
    <property type="entry name" value="Rieske_2Fe-2S_sf"/>
</dbReference>
<keyword evidence="11" id="KW-0411">Iron-sulfur</keyword>
<dbReference type="STRING" id="857340.A0A086TCK3"/>
<dbReference type="Pfam" id="PF00355">
    <property type="entry name" value="Rieske"/>
    <property type="match status" value="1"/>
</dbReference>
<accession>A0A086TCK3</accession>
<keyword evidence="7" id="KW-0001">2Fe-2S</keyword>
<dbReference type="InterPro" id="IPR017941">
    <property type="entry name" value="Rieske_2Fe-2S"/>
</dbReference>
<dbReference type="PRINTS" id="PR00090">
    <property type="entry name" value="RNGDIOXGNASE"/>
</dbReference>
<comment type="cofactor">
    <cofactor evidence="1">
        <name>Fe cation</name>
        <dbReference type="ChEBI" id="CHEBI:24875"/>
    </cofactor>
</comment>
<dbReference type="Gene3D" id="2.102.10.10">
    <property type="entry name" value="Rieske [2Fe-2S] iron-sulphur domain"/>
    <property type="match status" value="1"/>
</dbReference>
<evidence type="ECO:0000313" key="15">
    <source>
        <dbReference type="Proteomes" id="UP000029964"/>
    </source>
</evidence>
<dbReference type="HOGENOM" id="CLU_026244_1_2_1"/>
<evidence type="ECO:0000256" key="8">
    <source>
        <dbReference type="ARBA" id="ARBA00022723"/>
    </source>
</evidence>
<keyword evidence="9" id="KW-0560">Oxidoreductase</keyword>
<keyword evidence="14" id="KW-0503">Monooxygenase</keyword>
<name>A0A086TCK3_HAPC1</name>
<organism evidence="14 15">
    <name type="scientific">Hapsidospora chrysogenum (strain ATCC 11550 / CBS 779.69 / DSM 880 / IAM 14645 / JCM 23072 / IMI 49137)</name>
    <name type="common">Acremonium chrysogenum</name>
    <dbReference type="NCBI Taxonomy" id="857340"/>
    <lineage>
        <taxon>Eukaryota</taxon>
        <taxon>Fungi</taxon>
        <taxon>Dikarya</taxon>
        <taxon>Ascomycota</taxon>
        <taxon>Pezizomycotina</taxon>
        <taxon>Sordariomycetes</taxon>
        <taxon>Hypocreomycetidae</taxon>
        <taxon>Hypocreales</taxon>
        <taxon>Bionectriaceae</taxon>
        <taxon>Hapsidospora</taxon>
    </lineage>
</organism>
<evidence type="ECO:0000256" key="1">
    <source>
        <dbReference type="ARBA" id="ARBA00001962"/>
    </source>
</evidence>
<dbReference type="UniPathway" id="UPA00529">
    <property type="reaction ID" value="UER00430"/>
</dbReference>
<dbReference type="SUPFAM" id="SSF55961">
    <property type="entry name" value="Bet v1-like"/>
    <property type="match status" value="1"/>
</dbReference>
<gene>
    <name evidence="14" type="ORF">ACRE_021190</name>
</gene>
<comment type="similarity">
    <text evidence="4">Belongs to the choline monooxygenase family.</text>
</comment>
<feature type="domain" description="Rieske" evidence="13">
    <location>
        <begin position="50"/>
        <end position="158"/>
    </location>
</feature>